<dbReference type="NCBIfam" id="TIGR00281">
    <property type="entry name" value="SMC-Scp complex subunit ScpB"/>
    <property type="match status" value="1"/>
</dbReference>
<dbReference type="GO" id="GO:0006260">
    <property type="term" value="P:DNA replication"/>
    <property type="evidence" value="ECO:0007669"/>
    <property type="project" value="UniProtKB-UniRule"/>
</dbReference>
<evidence type="ECO:0000313" key="7">
    <source>
        <dbReference type="EMBL" id="MBC8570932.1"/>
    </source>
</evidence>
<comment type="similarity">
    <text evidence="5">Belongs to the ScpB family.</text>
</comment>
<comment type="subunit">
    <text evidence="5">Homodimer. Homodimerization may be required to stabilize the binding of ScpA to the Smc head domains. Component of a cohesin-like complex composed of ScpA, ScpB and the Smc homodimer, in which ScpA and ScpB bind to the head domain of Smc. The presence of the three proteins is required for the association of the complex with DNA.</text>
</comment>
<feature type="region of interest" description="Disordered" evidence="6">
    <location>
        <begin position="159"/>
        <end position="191"/>
    </location>
</feature>
<dbReference type="EMBL" id="JACRTC010000006">
    <property type="protein sequence ID" value="MBC8570932.1"/>
    <property type="molecule type" value="Genomic_DNA"/>
</dbReference>
<proteinExistence type="inferred from homology"/>
<comment type="caution">
    <text evidence="7">The sequence shown here is derived from an EMBL/GenBank/DDBJ whole genome shotgun (WGS) entry which is preliminary data.</text>
</comment>
<evidence type="ECO:0000256" key="6">
    <source>
        <dbReference type="SAM" id="MobiDB-lite"/>
    </source>
</evidence>
<comment type="function">
    <text evidence="5">Participates in chromosomal partition during cell division. May act via the formation of a condensin-like complex containing Smc and ScpA that pull DNA away from mid-cell into both cell halves.</text>
</comment>
<evidence type="ECO:0000256" key="1">
    <source>
        <dbReference type="ARBA" id="ARBA00022490"/>
    </source>
</evidence>
<dbReference type="GO" id="GO:0051301">
    <property type="term" value="P:cell division"/>
    <property type="evidence" value="ECO:0007669"/>
    <property type="project" value="UniProtKB-KW"/>
</dbReference>
<dbReference type="HAMAP" id="MF_01804">
    <property type="entry name" value="ScpB"/>
    <property type="match status" value="1"/>
</dbReference>
<keyword evidence="2 5" id="KW-0132">Cell division</keyword>
<name>A0A926IC78_9FIRM</name>
<evidence type="ECO:0000256" key="4">
    <source>
        <dbReference type="ARBA" id="ARBA00023306"/>
    </source>
</evidence>
<evidence type="ECO:0000256" key="3">
    <source>
        <dbReference type="ARBA" id="ARBA00022829"/>
    </source>
</evidence>
<evidence type="ECO:0000256" key="5">
    <source>
        <dbReference type="HAMAP-Rule" id="MF_01804"/>
    </source>
</evidence>
<dbReference type="InterPro" id="IPR036390">
    <property type="entry name" value="WH_DNA-bd_sf"/>
</dbReference>
<dbReference type="GO" id="GO:0005737">
    <property type="term" value="C:cytoplasm"/>
    <property type="evidence" value="ECO:0007669"/>
    <property type="project" value="UniProtKB-SubCell"/>
</dbReference>
<dbReference type="Gene3D" id="1.10.10.10">
    <property type="entry name" value="Winged helix-like DNA-binding domain superfamily/Winged helix DNA-binding domain"/>
    <property type="match status" value="2"/>
</dbReference>
<keyword evidence="4 5" id="KW-0131">Cell cycle</keyword>
<sequence length="191" mass="21133">MLEGALEAILFASGESISAERLAQALEVEQPLVDRLIERLRDKYERADSALEVLRLGDAYQLCTKAQYAPYVKKALDIRRNVPLSQAAMEVLSIIAYNQPVTRSFVEQIRGIDSSSVVSSLVEKGLVEEAGRLELPGRPIAYRTTANFLRCFGVSSIDELPQPRRQEEQAEGPGDGVEPDKPEESLEEAQS</sequence>
<dbReference type="InterPro" id="IPR036388">
    <property type="entry name" value="WH-like_DNA-bd_sf"/>
</dbReference>
<comment type="subcellular location">
    <subcellularLocation>
        <location evidence="5">Cytoplasm</location>
    </subcellularLocation>
    <text evidence="5">Associated with two foci at the outer edges of the nucleoid region in young cells, and at four foci within both cell halves in older cells.</text>
</comment>
<dbReference type="InterPro" id="IPR005234">
    <property type="entry name" value="ScpB_csome_segregation"/>
</dbReference>
<dbReference type="PANTHER" id="PTHR34298">
    <property type="entry name" value="SEGREGATION AND CONDENSATION PROTEIN B"/>
    <property type="match status" value="1"/>
</dbReference>
<keyword evidence="3 5" id="KW-0159">Chromosome partition</keyword>
<dbReference type="Pfam" id="PF04079">
    <property type="entry name" value="SMC_ScpB"/>
    <property type="match status" value="1"/>
</dbReference>
<accession>A0A926IC78</accession>
<dbReference type="SUPFAM" id="SSF46785">
    <property type="entry name" value="Winged helix' DNA-binding domain"/>
    <property type="match status" value="2"/>
</dbReference>
<keyword evidence="8" id="KW-1185">Reference proteome</keyword>
<keyword evidence="1 5" id="KW-0963">Cytoplasm</keyword>
<dbReference type="PANTHER" id="PTHR34298:SF2">
    <property type="entry name" value="SEGREGATION AND CONDENSATION PROTEIN B"/>
    <property type="match status" value="1"/>
</dbReference>
<dbReference type="AlphaFoldDB" id="A0A926IC78"/>
<organism evidence="7 8">
    <name type="scientific">Zongyangia hominis</name>
    <dbReference type="NCBI Taxonomy" id="2763677"/>
    <lineage>
        <taxon>Bacteria</taxon>
        <taxon>Bacillati</taxon>
        <taxon>Bacillota</taxon>
        <taxon>Clostridia</taxon>
        <taxon>Eubacteriales</taxon>
        <taxon>Oscillospiraceae</taxon>
        <taxon>Zongyangia</taxon>
    </lineage>
</organism>
<protein>
    <recommendedName>
        <fullName evidence="5">Segregation and condensation protein B</fullName>
    </recommendedName>
</protein>
<gene>
    <name evidence="5 7" type="primary">scpB</name>
    <name evidence="7" type="ORF">H8709_08840</name>
</gene>
<dbReference type="Proteomes" id="UP000660861">
    <property type="component" value="Unassembled WGS sequence"/>
</dbReference>
<evidence type="ECO:0000256" key="2">
    <source>
        <dbReference type="ARBA" id="ARBA00022618"/>
    </source>
</evidence>
<dbReference type="PIRSF" id="PIRSF019345">
    <property type="entry name" value="ScpB"/>
    <property type="match status" value="1"/>
</dbReference>
<reference evidence="7" key="1">
    <citation type="submission" date="2020-08" db="EMBL/GenBank/DDBJ databases">
        <title>Genome public.</title>
        <authorList>
            <person name="Liu C."/>
            <person name="Sun Q."/>
        </authorList>
    </citation>
    <scope>NUCLEOTIDE SEQUENCE</scope>
    <source>
        <strain evidence="7">NSJ-54</strain>
    </source>
</reference>
<dbReference type="GO" id="GO:0051304">
    <property type="term" value="P:chromosome separation"/>
    <property type="evidence" value="ECO:0007669"/>
    <property type="project" value="InterPro"/>
</dbReference>
<evidence type="ECO:0000313" key="8">
    <source>
        <dbReference type="Proteomes" id="UP000660861"/>
    </source>
</evidence>